<accession>A0A0F9L2V8</accession>
<dbReference type="AlphaFoldDB" id="A0A0F9L2V8"/>
<gene>
    <name evidence="1" type="ORF">LCGC14_1329800</name>
</gene>
<organism evidence="1">
    <name type="scientific">marine sediment metagenome</name>
    <dbReference type="NCBI Taxonomy" id="412755"/>
    <lineage>
        <taxon>unclassified sequences</taxon>
        <taxon>metagenomes</taxon>
        <taxon>ecological metagenomes</taxon>
    </lineage>
</organism>
<name>A0A0F9L2V8_9ZZZZ</name>
<comment type="caution">
    <text evidence="1">The sequence shown here is derived from an EMBL/GenBank/DDBJ whole genome shotgun (WGS) entry which is preliminary data.</text>
</comment>
<proteinExistence type="predicted"/>
<dbReference type="EMBL" id="LAZR01008020">
    <property type="protein sequence ID" value="KKM81441.1"/>
    <property type="molecule type" value="Genomic_DNA"/>
</dbReference>
<reference evidence="1" key="1">
    <citation type="journal article" date="2015" name="Nature">
        <title>Complex archaea that bridge the gap between prokaryotes and eukaryotes.</title>
        <authorList>
            <person name="Spang A."/>
            <person name="Saw J.H."/>
            <person name="Jorgensen S.L."/>
            <person name="Zaremba-Niedzwiedzka K."/>
            <person name="Martijn J."/>
            <person name="Lind A.E."/>
            <person name="van Eijk R."/>
            <person name="Schleper C."/>
            <person name="Guy L."/>
            <person name="Ettema T.J."/>
        </authorList>
    </citation>
    <scope>NUCLEOTIDE SEQUENCE</scope>
</reference>
<sequence>MFSWLINDMEKERLRAENAELRKELTEIRQEEFRKALLSPYQQQHFQNALGLSSGQL</sequence>
<evidence type="ECO:0000313" key="1">
    <source>
        <dbReference type="EMBL" id="KKM81441.1"/>
    </source>
</evidence>
<protein>
    <submittedName>
        <fullName evidence="1">Uncharacterized protein</fullName>
    </submittedName>
</protein>